<reference evidence="1 2" key="1">
    <citation type="submission" date="2023-09" db="EMBL/GenBank/DDBJ databases">
        <title>The genome sequence of Streptomyces anthocyanicus.</title>
        <authorList>
            <person name="Mo P."/>
        </authorList>
    </citation>
    <scope>NUCLEOTIDE SEQUENCE [LARGE SCALE GENOMIC DNA]</scope>
    <source>
        <strain evidence="1 2">JCM 4387</strain>
    </source>
</reference>
<dbReference type="EMBL" id="CP134213">
    <property type="protein sequence ID" value="WND17110.1"/>
    <property type="molecule type" value="Genomic_DNA"/>
</dbReference>
<sequence length="58" mass="6183">MLDGLDWDPGTRPAVLVRTSVAADRLPRRAAVAGVGDLLVAGLSWAAVRTEPRPSWTD</sequence>
<name>A0ABY9U2Y1_STRVL</name>
<evidence type="ECO:0000313" key="2">
    <source>
        <dbReference type="Proteomes" id="UP001249394"/>
    </source>
</evidence>
<accession>A0ABY9U2Y1</accession>
<organism evidence="1 2">
    <name type="scientific">Streptomyces violaceus</name>
    <name type="common">Streptomyces venezuelae</name>
    <dbReference type="NCBI Taxonomy" id="1936"/>
    <lineage>
        <taxon>Bacteria</taxon>
        <taxon>Bacillati</taxon>
        <taxon>Actinomycetota</taxon>
        <taxon>Actinomycetes</taxon>
        <taxon>Kitasatosporales</taxon>
        <taxon>Streptomycetaceae</taxon>
        <taxon>Streptomyces</taxon>
    </lineage>
</organism>
<protein>
    <submittedName>
        <fullName evidence="1">Uncharacterized protein</fullName>
    </submittedName>
</protein>
<proteinExistence type="predicted"/>
<keyword evidence="2" id="KW-1185">Reference proteome</keyword>
<dbReference type="Proteomes" id="UP001249394">
    <property type="component" value="Chromosome"/>
</dbReference>
<gene>
    <name evidence="1" type="ORF">RI060_06980</name>
</gene>
<evidence type="ECO:0000313" key="1">
    <source>
        <dbReference type="EMBL" id="WND17110.1"/>
    </source>
</evidence>